<evidence type="ECO:0000313" key="2">
    <source>
        <dbReference type="Proteomes" id="UP000298358"/>
    </source>
</evidence>
<organism evidence="1 2">
    <name type="scientific">Microbacterium paludicola</name>
    <dbReference type="NCBI Taxonomy" id="300019"/>
    <lineage>
        <taxon>Bacteria</taxon>
        <taxon>Bacillati</taxon>
        <taxon>Actinomycetota</taxon>
        <taxon>Actinomycetes</taxon>
        <taxon>Micrococcales</taxon>
        <taxon>Microbacteriaceae</taxon>
        <taxon>Microbacterium</taxon>
    </lineage>
</organism>
<protein>
    <recommendedName>
        <fullName evidence="3">DNA mismatch repair protein</fullName>
    </recommendedName>
</protein>
<sequence length="88" mass="9862">MHNTGQAAVVPEIPIAAPQIRGRETLVRAGAALWRVTTREGRVIGHLRRLEHPLGMRFRAERLHLATNRFIEVGEFWSADEAVASLRA</sequence>
<keyword evidence="2" id="KW-1185">Reference proteome</keyword>
<gene>
    <name evidence="1" type="ORF">E4U02_00660</name>
</gene>
<proteinExistence type="predicted"/>
<comment type="caution">
    <text evidence="1">The sequence shown here is derived from an EMBL/GenBank/DDBJ whole genome shotgun (WGS) entry which is preliminary data.</text>
</comment>
<dbReference type="Proteomes" id="UP000298358">
    <property type="component" value="Unassembled WGS sequence"/>
</dbReference>
<dbReference type="OrthoDB" id="5120662at2"/>
<accession>A0A4Y9G1H0</accession>
<dbReference type="RefSeq" id="WP_135112132.1">
    <property type="nucleotide sequence ID" value="NZ_BAAANG010000037.1"/>
</dbReference>
<dbReference type="AlphaFoldDB" id="A0A4Y9G1H0"/>
<evidence type="ECO:0000313" key="1">
    <source>
        <dbReference type="EMBL" id="TFU34651.1"/>
    </source>
</evidence>
<evidence type="ECO:0008006" key="3">
    <source>
        <dbReference type="Google" id="ProtNLM"/>
    </source>
</evidence>
<dbReference type="EMBL" id="SPQB01000001">
    <property type="protein sequence ID" value="TFU34651.1"/>
    <property type="molecule type" value="Genomic_DNA"/>
</dbReference>
<reference evidence="1 2" key="1">
    <citation type="submission" date="2019-03" db="EMBL/GenBank/DDBJ databases">
        <title>Diversity of the mouse oral microbiome.</title>
        <authorList>
            <person name="Joseph S."/>
            <person name="Aduse-Opoku J."/>
            <person name="Curtis M."/>
            <person name="Wade W."/>
            <person name="Hashim A."/>
        </authorList>
    </citation>
    <scope>NUCLEOTIDE SEQUENCE [LARGE SCALE GENOMIC DNA]</scope>
    <source>
        <strain evidence="1 2">P1012</strain>
    </source>
</reference>
<name>A0A4Y9G1H0_9MICO</name>